<gene>
    <name evidence="2" type="ORF">BTQ06_14025</name>
</gene>
<evidence type="ECO:0000313" key="3">
    <source>
        <dbReference type="Proteomes" id="UP000218543"/>
    </source>
</evidence>
<dbReference type="EMBL" id="MRVZ01000043">
    <property type="protein sequence ID" value="PAU22823.1"/>
    <property type="molecule type" value="Genomic_DNA"/>
</dbReference>
<dbReference type="Proteomes" id="UP000218543">
    <property type="component" value="Unassembled WGS sequence"/>
</dbReference>
<comment type="caution">
    <text evidence="2">The sequence shown here is derived from an EMBL/GenBank/DDBJ whole genome shotgun (WGS) entry which is preliminary data.</text>
</comment>
<sequence length="79" mass="8685">MTTLKQAGFTDGMPVKIRVMPDCIVITTQNSRELWGCAEGLSVTYVNRPKMLQWFNTFPGALNDTGDVPVIKRGNGHCG</sequence>
<dbReference type="GO" id="GO:0016788">
    <property type="term" value="F:hydrolase activity, acting on ester bonds"/>
    <property type="evidence" value="ECO:0007669"/>
    <property type="project" value="InterPro"/>
</dbReference>
<feature type="domain" description="Toxin SymE-like" evidence="1">
    <location>
        <begin position="4"/>
        <end position="28"/>
    </location>
</feature>
<evidence type="ECO:0000259" key="1">
    <source>
        <dbReference type="Pfam" id="PF08845"/>
    </source>
</evidence>
<reference evidence="2 3" key="1">
    <citation type="submission" date="2016-12" db="EMBL/GenBank/DDBJ databases">
        <title>Real-Time Genomic Investigation Underlying the Public Health Response to a Shiga Toxin-Producing Escherichia Coli O26:H11 Outbreak in a Nursery.</title>
        <authorList>
            <person name="Ferdous M."/>
            <person name="Moran-Gilad J."/>
            <person name="Rossen J.W."/>
            <person name="Gdalevich M."/>
        </authorList>
    </citation>
    <scope>NUCLEOTIDE SEQUENCE [LARGE SCALE GENOMIC DNA]</scope>
    <source>
        <strain evidence="2 3">STEC 514-2</strain>
    </source>
</reference>
<dbReference type="Pfam" id="PF08845">
    <property type="entry name" value="SymE_toxin"/>
    <property type="match status" value="1"/>
</dbReference>
<organism evidence="2 3">
    <name type="scientific">Escherichia coli</name>
    <dbReference type="NCBI Taxonomy" id="562"/>
    <lineage>
        <taxon>Bacteria</taxon>
        <taxon>Pseudomonadati</taxon>
        <taxon>Pseudomonadota</taxon>
        <taxon>Gammaproteobacteria</taxon>
        <taxon>Enterobacterales</taxon>
        <taxon>Enterobacteriaceae</taxon>
        <taxon>Escherichia</taxon>
    </lineage>
</organism>
<dbReference type="GO" id="GO:0003723">
    <property type="term" value="F:RNA binding"/>
    <property type="evidence" value="ECO:0007669"/>
    <property type="project" value="InterPro"/>
</dbReference>
<name>A0A2A2CAZ7_ECOLX</name>
<accession>A0A2A2CAZ7</accession>
<dbReference type="AlphaFoldDB" id="A0A2A2CAZ7"/>
<dbReference type="InterPro" id="IPR014944">
    <property type="entry name" value="Toxin_SymE-like"/>
</dbReference>
<dbReference type="GO" id="GO:0005737">
    <property type="term" value="C:cytoplasm"/>
    <property type="evidence" value="ECO:0007669"/>
    <property type="project" value="InterPro"/>
</dbReference>
<proteinExistence type="predicted"/>
<dbReference type="GO" id="GO:0016070">
    <property type="term" value="P:RNA metabolic process"/>
    <property type="evidence" value="ECO:0007669"/>
    <property type="project" value="InterPro"/>
</dbReference>
<evidence type="ECO:0000313" key="2">
    <source>
        <dbReference type="EMBL" id="PAU22823.1"/>
    </source>
</evidence>
<protein>
    <recommendedName>
        <fullName evidence="1">Toxin SymE-like domain-containing protein</fullName>
    </recommendedName>
</protein>